<dbReference type="InterPro" id="IPR000836">
    <property type="entry name" value="PRTase_dom"/>
</dbReference>
<accession>A0A401VV90</accession>
<organism evidence="3 4">
    <name type="scientific">Streptomyces paromomycinus</name>
    <name type="common">Streptomyces rimosus subsp. paromomycinus</name>
    <dbReference type="NCBI Taxonomy" id="92743"/>
    <lineage>
        <taxon>Bacteria</taxon>
        <taxon>Bacillati</taxon>
        <taxon>Actinomycetota</taxon>
        <taxon>Actinomycetes</taxon>
        <taxon>Kitasatosporales</taxon>
        <taxon>Streptomycetaceae</taxon>
        <taxon>Streptomyces</taxon>
    </lineage>
</organism>
<dbReference type="AlphaFoldDB" id="A0A401VV90"/>
<keyword evidence="3" id="KW-0808">Transferase</keyword>
<feature type="region of interest" description="Disordered" evidence="1">
    <location>
        <begin position="1"/>
        <end position="65"/>
    </location>
</feature>
<dbReference type="CDD" id="cd06223">
    <property type="entry name" value="PRTases_typeI"/>
    <property type="match status" value="1"/>
</dbReference>
<feature type="domain" description="Phosphoribosyltransferase" evidence="2">
    <location>
        <begin position="70"/>
        <end position="225"/>
    </location>
</feature>
<dbReference type="RefSeq" id="WP_371858874.1">
    <property type="nucleotide sequence ID" value="NZ_BHZD01000001.1"/>
</dbReference>
<keyword evidence="4" id="KW-1185">Reference proteome</keyword>
<dbReference type="Gene3D" id="3.30.1310.20">
    <property type="entry name" value="PRTase-like"/>
    <property type="match status" value="1"/>
</dbReference>
<dbReference type="Gene3D" id="3.40.50.2020">
    <property type="match status" value="1"/>
</dbReference>
<dbReference type="Pfam" id="PF00156">
    <property type="entry name" value="Pribosyltran"/>
    <property type="match status" value="1"/>
</dbReference>
<evidence type="ECO:0000313" key="4">
    <source>
        <dbReference type="Proteomes" id="UP000286746"/>
    </source>
</evidence>
<evidence type="ECO:0000313" key="3">
    <source>
        <dbReference type="EMBL" id="GCD40958.1"/>
    </source>
</evidence>
<comment type="caution">
    <text evidence="3">The sequence shown here is derived from an EMBL/GenBank/DDBJ whole genome shotgun (WGS) entry which is preliminary data.</text>
</comment>
<dbReference type="InterPro" id="IPR029057">
    <property type="entry name" value="PRTase-like"/>
</dbReference>
<dbReference type="EMBL" id="BHZD01000001">
    <property type="protein sequence ID" value="GCD40958.1"/>
    <property type="molecule type" value="Genomic_DNA"/>
</dbReference>
<evidence type="ECO:0000259" key="2">
    <source>
        <dbReference type="Pfam" id="PF00156"/>
    </source>
</evidence>
<protein>
    <submittedName>
        <fullName evidence="3">Phosphoribosyltransferase</fullName>
    </submittedName>
</protein>
<keyword evidence="3" id="KW-0328">Glycosyltransferase</keyword>
<proteinExistence type="predicted"/>
<dbReference type="Proteomes" id="UP000286746">
    <property type="component" value="Unassembled WGS sequence"/>
</dbReference>
<dbReference type="SUPFAM" id="SSF53271">
    <property type="entry name" value="PRTase-like"/>
    <property type="match status" value="1"/>
</dbReference>
<dbReference type="GO" id="GO:0016757">
    <property type="term" value="F:glycosyltransferase activity"/>
    <property type="evidence" value="ECO:0007669"/>
    <property type="project" value="UniProtKB-KW"/>
</dbReference>
<name>A0A401VV90_STREY</name>
<gene>
    <name evidence="3" type="ORF">GKJPGBOP_00611</name>
</gene>
<evidence type="ECO:0000256" key="1">
    <source>
        <dbReference type="SAM" id="MobiDB-lite"/>
    </source>
</evidence>
<reference evidence="3 4" key="1">
    <citation type="submission" date="2018-11" db="EMBL/GenBank/DDBJ databases">
        <title>Whole genome sequence of Streptomyces paromomycinus NBRC 15454(T).</title>
        <authorList>
            <person name="Komaki H."/>
            <person name="Tamura T."/>
        </authorList>
    </citation>
    <scope>NUCLEOTIDE SEQUENCE [LARGE SCALE GENOMIC DNA]</scope>
    <source>
        <strain evidence="3 4">NBRC 15454</strain>
    </source>
</reference>
<sequence>MRFTDRRHAGRALAQWLRAPTGTETGPPDPAGPTDTETGPSDPAGPAGPSAAYGPSGMSDVPDTAPWPYGAADPLVLALPRGGVPVAAEVAQEFRAPLDVLVARKIGVPGSPETGIGALVGEEQPVFDQRALRFLGLAEDGLAPSVARERAELHRREDLYREGRPEPRITGRAVLLVDDGLATGLTALAALRYLRRRQPAHVALAAPVGSRNAVMELSGEADRVLVLHQPDHFRAVGEWYDDFDQVGDDEVIAVLRAASSAA</sequence>
<feature type="compositionally biased region" description="Low complexity" evidence="1">
    <location>
        <begin position="19"/>
        <end position="59"/>
    </location>
</feature>